<reference evidence="1" key="1">
    <citation type="journal article" date="2020" name="Nature">
        <title>Giant virus diversity and host interactions through global metagenomics.</title>
        <authorList>
            <person name="Schulz F."/>
            <person name="Roux S."/>
            <person name="Paez-Espino D."/>
            <person name="Jungbluth S."/>
            <person name="Walsh D.A."/>
            <person name="Denef V.J."/>
            <person name="McMahon K.D."/>
            <person name="Konstantinidis K.T."/>
            <person name="Eloe-Fadrosh E.A."/>
            <person name="Kyrpides N.C."/>
            <person name="Woyke T."/>
        </authorList>
    </citation>
    <scope>NUCLEOTIDE SEQUENCE</scope>
    <source>
        <strain evidence="1">GVMAG-S-1035085-51</strain>
    </source>
</reference>
<dbReference type="EMBL" id="MN740614">
    <property type="protein sequence ID" value="QHU35896.1"/>
    <property type="molecule type" value="Genomic_DNA"/>
</dbReference>
<accession>A0A6C0LYG9</accession>
<name>A0A6C0LYG9_9ZZZZ</name>
<protein>
    <submittedName>
        <fullName evidence="1">Uncharacterized protein</fullName>
    </submittedName>
</protein>
<proteinExistence type="predicted"/>
<organism evidence="1">
    <name type="scientific">viral metagenome</name>
    <dbReference type="NCBI Taxonomy" id="1070528"/>
    <lineage>
        <taxon>unclassified sequences</taxon>
        <taxon>metagenomes</taxon>
        <taxon>organismal metagenomes</taxon>
    </lineage>
</organism>
<dbReference type="AlphaFoldDB" id="A0A6C0LYG9"/>
<evidence type="ECO:0000313" key="1">
    <source>
        <dbReference type="EMBL" id="QHU35896.1"/>
    </source>
</evidence>
<sequence>MYLESRSFKGLSMSLIVMTSNIKPTLILASGLTAIFTTGIVVSKIPDSFASIKQMEEKTKQMEEKTKHMQLEIDLIKVKRKWFY</sequence>